<organism evidence="1 2">
    <name type="scientific">[Torrubiella] hemipterigena</name>
    <dbReference type="NCBI Taxonomy" id="1531966"/>
    <lineage>
        <taxon>Eukaryota</taxon>
        <taxon>Fungi</taxon>
        <taxon>Dikarya</taxon>
        <taxon>Ascomycota</taxon>
        <taxon>Pezizomycotina</taxon>
        <taxon>Sordariomycetes</taxon>
        <taxon>Hypocreomycetidae</taxon>
        <taxon>Hypocreales</taxon>
        <taxon>Clavicipitaceae</taxon>
        <taxon>Clavicipitaceae incertae sedis</taxon>
        <taxon>'Torrubiella' clade</taxon>
    </lineage>
</organism>
<dbReference type="EMBL" id="CDHN01000001">
    <property type="protein sequence ID" value="CEJ81322.1"/>
    <property type="molecule type" value="Genomic_DNA"/>
</dbReference>
<gene>
    <name evidence="1" type="ORF">VHEMI01457</name>
</gene>
<dbReference type="Proteomes" id="UP000039046">
    <property type="component" value="Unassembled WGS sequence"/>
</dbReference>
<dbReference type="HOGENOM" id="CLU_106353_2_0_1"/>
<accession>A0A0A1T4U0</accession>
<name>A0A0A1T4U0_9HYPO</name>
<dbReference type="STRING" id="1531966.A0A0A1T4U0"/>
<evidence type="ECO:0008006" key="3">
    <source>
        <dbReference type="Google" id="ProtNLM"/>
    </source>
</evidence>
<reference evidence="1 2" key="1">
    <citation type="journal article" date="2015" name="Genome Announc.">
        <title>Draft Genome Sequence and Gene Annotation of the Entomopathogenic Fungus Verticillium hemipterigenum.</title>
        <authorList>
            <person name="Horn F."/>
            <person name="Habel A."/>
            <person name="Scharf D.H."/>
            <person name="Dworschak J."/>
            <person name="Brakhage A.A."/>
            <person name="Guthke R."/>
            <person name="Hertweck C."/>
            <person name="Linde J."/>
        </authorList>
    </citation>
    <scope>NUCLEOTIDE SEQUENCE [LARGE SCALE GENOMIC DNA]</scope>
</reference>
<keyword evidence="2" id="KW-1185">Reference proteome</keyword>
<evidence type="ECO:0000313" key="1">
    <source>
        <dbReference type="EMBL" id="CEJ81322.1"/>
    </source>
</evidence>
<dbReference type="OrthoDB" id="4948971at2759"/>
<proteinExistence type="predicted"/>
<sequence length="148" mass="16202">MFRFRTAFRAMSVGLAPCLFAGTMLVRRTPIRFDSVQPKDNQARSRIQVHAPSTTISPEFVEQVSSGSIAGFGTGLVLALFSRSLVLLGGLVAGSIHLASRFGLDVVNLLGINRTFIGQSRLVKIWQGKPWFTSTFLLTFVLAAFVRL</sequence>
<protein>
    <recommendedName>
        <fullName evidence="3">FUN14 family protein</fullName>
    </recommendedName>
</protein>
<evidence type="ECO:0000313" key="2">
    <source>
        <dbReference type="Proteomes" id="UP000039046"/>
    </source>
</evidence>
<dbReference type="AlphaFoldDB" id="A0A0A1T4U0"/>